<reference evidence="1 2" key="1">
    <citation type="submission" date="2016-10" db="EMBL/GenBank/DDBJ databases">
        <authorList>
            <person name="de Groot N.N."/>
        </authorList>
    </citation>
    <scope>NUCLEOTIDE SEQUENCE [LARGE SCALE GENOMIC DNA]</scope>
    <source>
        <strain evidence="1 2">DSM 18684</strain>
    </source>
</reference>
<keyword evidence="2" id="KW-1185">Reference proteome</keyword>
<evidence type="ECO:0008006" key="3">
    <source>
        <dbReference type="Google" id="ProtNLM"/>
    </source>
</evidence>
<dbReference type="STRING" id="414048.SAMN04489864_11083"/>
<dbReference type="EMBL" id="FOPP01000010">
    <property type="protein sequence ID" value="SFH38030.1"/>
    <property type="molecule type" value="Genomic_DNA"/>
</dbReference>
<organism evidence="1 2">
    <name type="scientific">Pedobacter insulae</name>
    <dbReference type="NCBI Taxonomy" id="414048"/>
    <lineage>
        <taxon>Bacteria</taxon>
        <taxon>Pseudomonadati</taxon>
        <taxon>Bacteroidota</taxon>
        <taxon>Sphingobacteriia</taxon>
        <taxon>Sphingobacteriales</taxon>
        <taxon>Sphingobacteriaceae</taxon>
        <taxon>Pedobacter</taxon>
    </lineage>
</organism>
<sequence length="91" mass="10413">METGSLLSEFFRAIQNNPCIGPSHVSFYAALIELQKEKGYKEPIVIKRIEVMSMARIAGISTYHRLLKDLVAGGYIRYEARFDRKGSRVYL</sequence>
<protein>
    <recommendedName>
        <fullName evidence="3">Ferric uptake regulator family protein</fullName>
    </recommendedName>
</protein>
<dbReference type="OrthoDB" id="1442826at2"/>
<name>A0A1I2ZJX8_9SPHI</name>
<evidence type="ECO:0000313" key="2">
    <source>
        <dbReference type="Proteomes" id="UP000199666"/>
    </source>
</evidence>
<evidence type="ECO:0000313" key="1">
    <source>
        <dbReference type="EMBL" id="SFH38030.1"/>
    </source>
</evidence>
<dbReference type="Proteomes" id="UP000199666">
    <property type="component" value="Unassembled WGS sequence"/>
</dbReference>
<dbReference type="AlphaFoldDB" id="A0A1I2ZJX8"/>
<gene>
    <name evidence="1" type="ORF">SAMN04489864_11083</name>
</gene>
<dbReference type="RefSeq" id="WP_090996519.1">
    <property type="nucleotide sequence ID" value="NZ_FOPP01000010.1"/>
</dbReference>
<proteinExistence type="predicted"/>
<accession>A0A1I2ZJX8</accession>